<keyword evidence="8" id="KW-0282">Flagellum</keyword>
<comment type="subunit">
    <text evidence="4">The basal body constitutes a major portion of the flagellar organelle and consists of five rings (E,L,P,S, and M) mounted on a central rod. The rod consists of about 26 subunits of FlgG in the distal portion, and FlgB, FlgC and FlgF are thought to build up the proximal portion of the rod with about 6 subunits each.</text>
</comment>
<feature type="domain" description="Flagellar hook protein FlgE/F/G-like D1" evidence="7">
    <location>
        <begin position="86"/>
        <end position="151"/>
    </location>
</feature>
<sequence length="246" mass="27184">MENTSYVALSRQTSLWRELEVVANNLANVNTPGYRGRDVVFTDYMVKTRNDDSVFQEQVNFVQDYGTAEDLTQGALKQTGNPMDLALENKGYFAVEGPDGEKYTRAGRFMMDADGKVVDSNGDALLTDAGTPLFIAPNESQFMVARDGTVSTENGVIGKLKIVEFKDEQALRNVGANKYDALPGQDATPVEIPQVAQGSIEESNVNGVVEITKLIDLQRSYGHVNQMLEKENERTGKTMDVWSRQV</sequence>
<feature type="domain" description="Flagellar basal-body/hook protein C-terminal" evidence="6">
    <location>
        <begin position="196"/>
        <end position="239"/>
    </location>
</feature>
<dbReference type="GO" id="GO:0071978">
    <property type="term" value="P:bacterial-type flagellum-dependent swarming motility"/>
    <property type="evidence" value="ECO:0007669"/>
    <property type="project" value="TreeGrafter"/>
</dbReference>
<dbReference type="InterPro" id="IPR001444">
    <property type="entry name" value="Flag_bb_rod_N"/>
</dbReference>
<dbReference type="NCBIfam" id="TIGR02490">
    <property type="entry name" value="flgF"/>
    <property type="match status" value="1"/>
</dbReference>
<keyword evidence="9" id="KW-1185">Reference proteome</keyword>
<feature type="domain" description="Flagellar basal body rod protein N-terminal" evidence="5">
    <location>
        <begin position="6"/>
        <end position="35"/>
    </location>
</feature>
<dbReference type="PANTHER" id="PTHR30435">
    <property type="entry name" value="FLAGELLAR PROTEIN"/>
    <property type="match status" value="1"/>
</dbReference>
<evidence type="ECO:0000256" key="1">
    <source>
        <dbReference type="ARBA" id="ARBA00004117"/>
    </source>
</evidence>
<evidence type="ECO:0000313" key="9">
    <source>
        <dbReference type="Proteomes" id="UP000185678"/>
    </source>
</evidence>
<dbReference type="RefSeq" id="WP_076398146.1">
    <property type="nucleotide sequence ID" value="NZ_FTOA01000001.1"/>
</dbReference>
<proteinExistence type="inferred from homology"/>
<dbReference type="Pfam" id="PF00460">
    <property type="entry name" value="Flg_bb_rod"/>
    <property type="match status" value="1"/>
</dbReference>
<dbReference type="STRING" id="80876.SAMN05421779_101212"/>
<evidence type="ECO:0000259" key="5">
    <source>
        <dbReference type="Pfam" id="PF00460"/>
    </source>
</evidence>
<dbReference type="Pfam" id="PF06429">
    <property type="entry name" value="Flg_bbr_C"/>
    <property type="match status" value="1"/>
</dbReference>
<protein>
    <recommendedName>
        <fullName evidence="4">Flagellar basal-body rod protein FlgF</fullName>
    </recommendedName>
</protein>
<comment type="subcellular location">
    <subcellularLocation>
        <location evidence="1 4">Bacterial flagellum basal body</location>
    </subcellularLocation>
</comment>
<keyword evidence="8" id="KW-0969">Cilium</keyword>
<evidence type="ECO:0000256" key="4">
    <source>
        <dbReference type="RuleBase" id="RU362116"/>
    </source>
</evidence>
<organism evidence="8 9">
    <name type="scientific">Insolitispirillum peregrinum</name>
    <dbReference type="NCBI Taxonomy" id="80876"/>
    <lineage>
        <taxon>Bacteria</taxon>
        <taxon>Pseudomonadati</taxon>
        <taxon>Pseudomonadota</taxon>
        <taxon>Alphaproteobacteria</taxon>
        <taxon>Rhodospirillales</taxon>
        <taxon>Novispirillaceae</taxon>
        <taxon>Insolitispirillum</taxon>
    </lineage>
</organism>
<dbReference type="OrthoDB" id="9804559at2"/>
<dbReference type="Proteomes" id="UP000185678">
    <property type="component" value="Unassembled WGS sequence"/>
</dbReference>
<evidence type="ECO:0000259" key="6">
    <source>
        <dbReference type="Pfam" id="PF06429"/>
    </source>
</evidence>
<comment type="similarity">
    <text evidence="2 4">Belongs to the flagella basal body rod proteins family.</text>
</comment>
<evidence type="ECO:0000256" key="3">
    <source>
        <dbReference type="ARBA" id="ARBA00023143"/>
    </source>
</evidence>
<keyword evidence="8" id="KW-0966">Cell projection</keyword>
<dbReference type="NCBIfam" id="TIGR03506">
    <property type="entry name" value="FlgEFG_subfam"/>
    <property type="match status" value="1"/>
</dbReference>
<evidence type="ECO:0000259" key="7">
    <source>
        <dbReference type="Pfam" id="PF22692"/>
    </source>
</evidence>
<dbReference type="PROSITE" id="PS00588">
    <property type="entry name" value="FLAGELLA_BB_ROD"/>
    <property type="match status" value="1"/>
</dbReference>
<name>A0A1N7IJJ2_9PROT</name>
<dbReference type="PANTHER" id="PTHR30435:SF19">
    <property type="entry name" value="FLAGELLAR BASAL-BODY ROD PROTEIN FLGG"/>
    <property type="match status" value="1"/>
</dbReference>
<accession>A0A1N7IJJ2</accession>
<dbReference type="InterPro" id="IPR020013">
    <property type="entry name" value="Flagellar_FlgE/F/G"/>
</dbReference>
<dbReference type="GO" id="GO:0030694">
    <property type="term" value="C:bacterial-type flagellum basal body, rod"/>
    <property type="evidence" value="ECO:0007669"/>
    <property type="project" value="UniProtKB-UniRule"/>
</dbReference>
<dbReference type="AlphaFoldDB" id="A0A1N7IJJ2"/>
<keyword evidence="3 4" id="KW-0975">Bacterial flagellum</keyword>
<gene>
    <name evidence="8" type="ORF">SAMN05421779_101212</name>
</gene>
<dbReference type="EMBL" id="FTOA01000001">
    <property type="protein sequence ID" value="SIS37220.1"/>
    <property type="molecule type" value="Genomic_DNA"/>
</dbReference>
<evidence type="ECO:0000256" key="2">
    <source>
        <dbReference type="ARBA" id="ARBA00009677"/>
    </source>
</evidence>
<dbReference type="InterPro" id="IPR010930">
    <property type="entry name" value="Flg_bb/hook_C_dom"/>
</dbReference>
<dbReference type="InterPro" id="IPR053967">
    <property type="entry name" value="LlgE_F_G-like_D1"/>
</dbReference>
<reference evidence="8 9" key="1">
    <citation type="submission" date="2017-01" db="EMBL/GenBank/DDBJ databases">
        <authorList>
            <person name="Mah S.A."/>
            <person name="Swanson W.J."/>
            <person name="Moy G.W."/>
            <person name="Vacquier V.D."/>
        </authorList>
    </citation>
    <scope>NUCLEOTIDE SEQUENCE [LARGE SCALE GENOMIC DNA]</scope>
    <source>
        <strain evidence="8 9">DSM 11589</strain>
    </source>
</reference>
<evidence type="ECO:0000313" key="8">
    <source>
        <dbReference type="EMBL" id="SIS37220.1"/>
    </source>
</evidence>
<dbReference type="InterPro" id="IPR037925">
    <property type="entry name" value="FlgE/F/G-like"/>
</dbReference>
<dbReference type="SUPFAM" id="SSF117143">
    <property type="entry name" value="Flagellar hook protein flgE"/>
    <property type="match status" value="1"/>
</dbReference>
<dbReference type="Pfam" id="PF22692">
    <property type="entry name" value="LlgE_F_G_D1"/>
    <property type="match status" value="1"/>
</dbReference>
<dbReference type="InterPro" id="IPR012836">
    <property type="entry name" value="FlgF"/>
</dbReference>
<dbReference type="InterPro" id="IPR019776">
    <property type="entry name" value="Flagellar_basal_body_rod_CS"/>
</dbReference>